<dbReference type="RefSeq" id="WP_016182660.1">
    <property type="nucleotide sequence ID" value="NZ_JXKI01000030.1"/>
</dbReference>
<feature type="transmembrane region" description="Helical" evidence="1">
    <location>
        <begin position="12"/>
        <end position="30"/>
    </location>
</feature>
<dbReference type="eggNOG" id="COG3619">
    <property type="taxonomic scope" value="Bacteria"/>
</dbReference>
<dbReference type="PANTHER" id="PTHR37314:SF4">
    <property type="entry name" value="UPF0700 TRANSMEMBRANE PROTEIN YOAK"/>
    <property type="match status" value="1"/>
</dbReference>
<dbReference type="AlphaFoldDB" id="S1NUK9"/>
<name>S1NUK9_9ENTE</name>
<dbReference type="Proteomes" id="UP000014113">
    <property type="component" value="Unassembled WGS sequence"/>
</dbReference>
<comment type="caution">
    <text evidence="2">The sequence shown here is derived from an EMBL/GenBank/DDBJ whole genome shotgun (WGS) entry which is preliminary data.</text>
</comment>
<keyword evidence="1" id="KW-0812">Transmembrane</keyword>
<organism evidence="2 3">
    <name type="scientific">Enterococcus columbae DSM 7374 = ATCC 51263</name>
    <dbReference type="NCBI Taxonomy" id="1121865"/>
    <lineage>
        <taxon>Bacteria</taxon>
        <taxon>Bacillati</taxon>
        <taxon>Bacillota</taxon>
        <taxon>Bacilli</taxon>
        <taxon>Lactobacillales</taxon>
        <taxon>Enterococcaceae</taxon>
        <taxon>Enterococcus</taxon>
    </lineage>
</organism>
<keyword evidence="3" id="KW-1185">Reference proteome</keyword>
<dbReference type="InterPro" id="IPR010699">
    <property type="entry name" value="DUF1275"/>
</dbReference>
<gene>
    <name evidence="2" type="ORF">I568_01095</name>
</gene>
<sequence>MPSDFHEHRFVGLLLTFIGGGIDAFTYFHFNTFAATQTGNLVLAIIDGVKGEYTLVGEKLLSTLFFFLGIVLTKYLITYFRKNHHPFWRLGIIYFECFAFLLLALTIHLLPVTLITIIISFCTAMQWCSFEKINGINYTSIMTTGNLKSMATNLFDYLETKEKQKLQLFFHYFYVVLSFFAGAFCVAFLSQHFDFFSLYWIVVLFVWLAFSQSIYRYKYKKALKKMQ</sequence>
<dbReference type="Pfam" id="PF06912">
    <property type="entry name" value="DUF1275"/>
    <property type="match status" value="1"/>
</dbReference>
<feature type="transmembrane region" description="Helical" evidence="1">
    <location>
        <begin position="169"/>
        <end position="190"/>
    </location>
</feature>
<dbReference type="PATRIC" id="fig|1121865.3.peg.489"/>
<dbReference type="EMBL" id="ASWJ01000004">
    <property type="protein sequence ID" value="EOW84599.1"/>
    <property type="molecule type" value="Genomic_DNA"/>
</dbReference>
<evidence type="ECO:0000256" key="1">
    <source>
        <dbReference type="SAM" id="Phobius"/>
    </source>
</evidence>
<reference evidence="2 3" key="1">
    <citation type="submission" date="2013-03" db="EMBL/GenBank/DDBJ databases">
        <title>The Genome Sequence of Enterococcus columbae ATCC_51263 (PacBio/Illumina hybrid assembly).</title>
        <authorList>
            <consortium name="The Broad Institute Genomics Platform"/>
            <consortium name="The Broad Institute Genome Sequencing Center for Infectious Disease"/>
            <person name="Earl A."/>
            <person name="Russ C."/>
            <person name="Gilmore M."/>
            <person name="Surin D."/>
            <person name="Walker B."/>
            <person name="Young S."/>
            <person name="Zeng Q."/>
            <person name="Gargeya S."/>
            <person name="Fitzgerald M."/>
            <person name="Haas B."/>
            <person name="Abouelleil A."/>
            <person name="Allen A.W."/>
            <person name="Alvarado L."/>
            <person name="Arachchi H.M."/>
            <person name="Berlin A.M."/>
            <person name="Chapman S.B."/>
            <person name="Gainer-Dewar J."/>
            <person name="Goldberg J."/>
            <person name="Griggs A."/>
            <person name="Gujja S."/>
            <person name="Hansen M."/>
            <person name="Howarth C."/>
            <person name="Imamovic A."/>
            <person name="Ireland A."/>
            <person name="Larimer J."/>
            <person name="McCowan C."/>
            <person name="Murphy C."/>
            <person name="Pearson M."/>
            <person name="Poon T.W."/>
            <person name="Priest M."/>
            <person name="Roberts A."/>
            <person name="Saif S."/>
            <person name="Shea T."/>
            <person name="Sisk P."/>
            <person name="Sykes S."/>
            <person name="Wortman J."/>
            <person name="Nusbaum C."/>
            <person name="Birren B."/>
        </authorList>
    </citation>
    <scope>NUCLEOTIDE SEQUENCE [LARGE SCALE GENOMIC DNA]</scope>
    <source>
        <strain evidence="2 3">ATCC 51263</strain>
    </source>
</reference>
<evidence type="ECO:0008006" key="4">
    <source>
        <dbReference type="Google" id="ProtNLM"/>
    </source>
</evidence>
<dbReference type="OrthoDB" id="7057004at2"/>
<evidence type="ECO:0000313" key="3">
    <source>
        <dbReference type="Proteomes" id="UP000014113"/>
    </source>
</evidence>
<feature type="transmembrane region" description="Helical" evidence="1">
    <location>
        <begin position="60"/>
        <end position="80"/>
    </location>
</feature>
<proteinExistence type="predicted"/>
<accession>S1NUK9</accession>
<dbReference type="PANTHER" id="PTHR37314">
    <property type="entry name" value="SLR0142 PROTEIN"/>
    <property type="match status" value="1"/>
</dbReference>
<feature type="transmembrane region" description="Helical" evidence="1">
    <location>
        <begin position="196"/>
        <end position="217"/>
    </location>
</feature>
<keyword evidence="1" id="KW-0472">Membrane</keyword>
<evidence type="ECO:0000313" key="2">
    <source>
        <dbReference type="EMBL" id="EOW84599.1"/>
    </source>
</evidence>
<protein>
    <recommendedName>
        <fullName evidence="4">DUF1275 domain-containing protein</fullName>
    </recommendedName>
</protein>
<dbReference type="STRING" id="1121865.OMW_00497"/>
<keyword evidence="1" id="KW-1133">Transmembrane helix</keyword>